<dbReference type="AlphaFoldDB" id="A0A6P4YG96"/>
<dbReference type="GO" id="GO:0005524">
    <property type="term" value="F:ATP binding"/>
    <property type="evidence" value="ECO:0007669"/>
    <property type="project" value="UniProtKB-KW"/>
</dbReference>
<dbReference type="SUPFAM" id="SSF48592">
    <property type="entry name" value="GroEL equatorial domain-like"/>
    <property type="match status" value="1"/>
</dbReference>
<dbReference type="GO" id="GO:0051082">
    <property type="term" value="F:unfolded protein binding"/>
    <property type="evidence" value="ECO:0007669"/>
    <property type="project" value="InterPro"/>
</dbReference>
<evidence type="ECO:0000256" key="9">
    <source>
        <dbReference type="RuleBase" id="RU004187"/>
    </source>
</evidence>
<dbReference type="SUPFAM" id="SSF54849">
    <property type="entry name" value="GroEL-intermediate domain like"/>
    <property type="match status" value="1"/>
</dbReference>
<dbReference type="GO" id="GO:0016887">
    <property type="term" value="F:ATP hydrolysis activity"/>
    <property type="evidence" value="ECO:0007669"/>
    <property type="project" value="InterPro"/>
</dbReference>
<dbReference type="KEGG" id="bbel:109469399"/>
<dbReference type="Gene3D" id="3.50.7.10">
    <property type="entry name" value="GroEL"/>
    <property type="match status" value="1"/>
</dbReference>
<evidence type="ECO:0000256" key="8">
    <source>
        <dbReference type="ARBA" id="ARBA00029602"/>
    </source>
</evidence>
<dbReference type="RefSeq" id="XP_019623463.1">
    <property type="nucleotide sequence ID" value="XM_019767904.1"/>
</dbReference>
<evidence type="ECO:0000313" key="11">
    <source>
        <dbReference type="RefSeq" id="XP_019623463.1"/>
    </source>
</evidence>
<evidence type="ECO:0000256" key="5">
    <source>
        <dbReference type="ARBA" id="ARBA00022741"/>
    </source>
</evidence>
<dbReference type="SUPFAM" id="SSF52029">
    <property type="entry name" value="GroEL apical domain-like"/>
    <property type="match status" value="1"/>
</dbReference>
<comment type="similarity">
    <text evidence="2 9">Belongs to the TCP-1 chaperonin family.</text>
</comment>
<keyword evidence="4" id="KW-0963">Cytoplasm</keyword>
<dbReference type="PROSITE" id="PS00751">
    <property type="entry name" value="TCP1_2"/>
    <property type="match status" value="1"/>
</dbReference>
<evidence type="ECO:0000256" key="4">
    <source>
        <dbReference type="ARBA" id="ARBA00022490"/>
    </source>
</evidence>
<dbReference type="Pfam" id="PF00118">
    <property type="entry name" value="Cpn60_TCP1"/>
    <property type="match status" value="1"/>
</dbReference>
<dbReference type="InterPro" id="IPR002194">
    <property type="entry name" value="Chaperonin_TCP-1_CS"/>
</dbReference>
<dbReference type="Gene3D" id="3.30.260.10">
    <property type="entry name" value="TCP-1-like chaperonin intermediate domain"/>
    <property type="match status" value="1"/>
</dbReference>
<dbReference type="Proteomes" id="UP000515135">
    <property type="component" value="Unplaced"/>
</dbReference>
<evidence type="ECO:0000256" key="2">
    <source>
        <dbReference type="ARBA" id="ARBA00008020"/>
    </source>
</evidence>
<dbReference type="InterPro" id="IPR017998">
    <property type="entry name" value="Chaperone_TCP-1"/>
</dbReference>
<dbReference type="GO" id="GO:0005737">
    <property type="term" value="C:cytoplasm"/>
    <property type="evidence" value="ECO:0007669"/>
    <property type="project" value="UniProtKB-SubCell"/>
</dbReference>
<dbReference type="InterPro" id="IPR002423">
    <property type="entry name" value="Cpn60/GroEL/TCP-1"/>
</dbReference>
<dbReference type="CDD" id="cd03341">
    <property type="entry name" value="TCP1_theta"/>
    <property type="match status" value="1"/>
</dbReference>
<dbReference type="GO" id="GO:0140662">
    <property type="term" value="F:ATP-dependent protein folding chaperone"/>
    <property type="evidence" value="ECO:0007669"/>
    <property type="project" value="InterPro"/>
</dbReference>
<reference evidence="11" key="1">
    <citation type="submission" date="2025-08" db="UniProtKB">
        <authorList>
            <consortium name="RefSeq"/>
        </authorList>
    </citation>
    <scope>IDENTIFICATION</scope>
    <source>
        <tissue evidence="11">Gonad</tissue>
    </source>
</reference>
<keyword evidence="6 9" id="KW-0067">ATP-binding</keyword>
<comment type="subcellular location">
    <subcellularLocation>
        <location evidence="1">Cytoplasm</location>
    </subcellularLocation>
</comment>
<dbReference type="InterPro" id="IPR012721">
    <property type="entry name" value="Chap_CCT_theta"/>
</dbReference>
<keyword evidence="7 9" id="KW-0143">Chaperone</keyword>
<dbReference type="GeneID" id="109469399"/>
<organism evidence="10 11">
    <name type="scientific">Branchiostoma belcheri</name>
    <name type="common">Amphioxus</name>
    <dbReference type="NCBI Taxonomy" id="7741"/>
    <lineage>
        <taxon>Eukaryota</taxon>
        <taxon>Metazoa</taxon>
        <taxon>Chordata</taxon>
        <taxon>Cephalochordata</taxon>
        <taxon>Leptocardii</taxon>
        <taxon>Amphioxiformes</taxon>
        <taxon>Branchiostomatidae</taxon>
        <taxon>Branchiostoma</taxon>
    </lineage>
</organism>
<evidence type="ECO:0000256" key="6">
    <source>
        <dbReference type="ARBA" id="ARBA00022840"/>
    </source>
</evidence>
<sequence>MAMRVPKAPGLAQMLKEGSKTYHGLEEAVYRNIDACRELAKTTRTAYGPNGMNKMVINHLEKLFVTNDAATIMKELEVQHPAAKMVILASQMQEQEVGDGTNFILVFAGALLHNAEELLRMGLSPTEVIDGYNMAAKKALEILPDLVCGEVKDLRKHEEIFKVIRTAVASKQYGNEDFLANLITKACIMVHPKKSAFNVDSVRVCKMLGCGVYQSMVIQGMVFKREAESDLNKAKDAKIVVYNCPFDMGNTETKGTVLIKSAKELMDFSKGEEGLMDAQVKAIAETGAKVVVSGGKVADMALHYANKYGLMVVRLNSKFDLRRLCKAVGATALPRLTQPTAEELGHCDMVYSDEIGEDKVVVFKQEKEESALATIVIRGSTENIMDDIERAIDDGVNNFKVITRDQRLLPGAGATEIELARQLASYAETCPGLEQYAIMKYAEAFESLVKALAENCGIKSQELIANLYAEHQQGRKNVGFDNEGEGVAVKDVAEANILEPYLTKMWGIRLASNAAATVLKVDQIIMSKPAGGPKPREKADWDDDD</sequence>
<dbReference type="InterPro" id="IPR027409">
    <property type="entry name" value="GroEL-like_apical_dom_sf"/>
</dbReference>
<evidence type="ECO:0000256" key="1">
    <source>
        <dbReference type="ARBA" id="ARBA00004496"/>
    </source>
</evidence>
<dbReference type="PROSITE" id="PS00995">
    <property type="entry name" value="TCP1_3"/>
    <property type="match status" value="1"/>
</dbReference>
<evidence type="ECO:0000256" key="7">
    <source>
        <dbReference type="ARBA" id="ARBA00023186"/>
    </source>
</evidence>
<proteinExistence type="inferred from homology"/>
<dbReference type="PRINTS" id="PR00304">
    <property type="entry name" value="TCOMPLEXTCP1"/>
</dbReference>
<keyword evidence="10" id="KW-1185">Reference proteome</keyword>
<evidence type="ECO:0000313" key="10">
    <source>
        <dbReference type="Proteomes" id="UP000515135"/>
    </source>
</evidence>
<accession>A0A6P4YG96</accession>
<dbReference type="OrthoDB" id="1748577at2759"/>
<evidence type="ECO:0000256" key="3">
    <source>
        <dbReference type="ARBA" id="ARBA00016981"/>
    </source>
</evidence>
<name>A0A6P4YG96_BRABE</name>
<dbReference type="PANTHER" id="PTHR11353">
    <property type="entry name" value="CHAPERONIN"/>
    <property type="match status" value="1"/>
</dbReference>
<dbReference type="InterPro" id="IPR027410">
    <property type="entry name" value="TCP-1-like_intermed_sf"/>
</dbReference>
<dbReference type="FunFam" id="3.50.7.10:FF:000008">
    <property type="entry name" value="T-complex protein 1 subunit theta"/>
    <property type="match status" value="1"/>
</dbReference>
<dbReference type="NCBIfam" id="TIGR02346">
    <property type="entry name" value="chap_CCT_theta"/>
    <property type="match status" value="1"/>
</dbReference>
<keyword evidence="5 9" id="KW-0547">Nucleotide-binding</keyword>
<gene>
    <name evidence="11" type="primary">LOC109469399</name>
</gene>
<dbReference type="PROSITE" id="PS00750">
    <property type="entry name" value="TCP1_1"/>
    <property type="match status" value="1"/>
</dbReference>
<dbReference type="FunFam" id="1.10.560.10:FF:000071">
    <property type="entry name" value="TCP-1/cpn60 chaperonin family protein"/>
    <property type="match status" value="1"/>
</dbReference>
<dbReference type="Gene3D" id="1.10.560.10">
    <property type="entry name" value="GroEL-like equatorial domain"/>
    <property type="match status" value="1"/>
</dbReference>
<protein>
    <recommendedName>
        <fullName evidence="3">T-complex protein 1 subunit theta</fullName>
    </recommendedName>
    <alternativeName>
        <fullName evidence="8">CCT-theta</fullName>
    </alternativeName>
</protein>
<dbReference type="InterPro" id="IPR027413">
    <property type="entry name" value="GROEL-like_equatorial_sf"/>
</dbReference>